<reference evidence="2 3" key="1">
    <citation type="submission" date="2020-12" db="EMBL/GenBank/DDBJ databases">
        <title>Genomic characterization of four novel bacteriophages infecting Klebsiella pneumoniae.</title>
        <authorList>
            <person name="Estrada Bonilla B."/>
            <person name="Costa A.R."/>
            <person name="van Rossum T."/>
            <person name="Hagedoorn S."/>
            <person name="Wallinga H."/>
            <person name="Xiao M."/>
            <person name="Song W."/>
            <person name="Haas P.-J."/>
            <person name="Nobrega F.L."/>
            <person name="Brouns S.J.J."/>
        </authorList>
    </citation>
    <scope>NUCLEOTIDE SEQUENCE [LARGE SCALE GENOMIC DNA]</scope>
</reference>
<gene>
    <name evidence="2" type="ORF">vBKpPFBKp27_009</name>
</gene>
<dbReference type="Pfam" id="PF13392">
    <property type="entry name" value="HNH_3"/>
    <property type="match status" value="1"/>
</dbReference>
<accession>A0A7U0GAJ8</accession>
<keyword evidence="2" id="KW-0378">Hydrolase</keyword>
<sequence>MKIPKEDLTLEMLEKVLKYDALTGHLTWISKSCNKRIVIGSRAGSLHKASGYRHITIFGTTYGEHIICYYMHNRQWPKGHVDHDNHIRDDNRALNLKDTTMLQNMRNRGAISNTITGHQGIWYCKRRDRYVAEITMNRKKVWQRTFKTANEAAICRAEKLIELGFHENHGLETKGN</sequence>
<dbReference type="EMBL" id="MW394388">
    <property type="protein sequence ID" value="QQV91635.1"/>
    <property type="molecule type" value="Genomic_DNA"/>
</dbReference>
<name>A0A7U0GAJ8_9CAUD</name>
<feature type="domain" description="HNH nuclease" evidence="1">
    <location>
        <begin position="65"/>
        <end position="106"/>
    </location>
</feature>
<keyword evidence="2" id="KW-0255">Endonuclease</keyword>
<dbReference type="InterPro" id="IPR003615">
    <property type="entry name" value="HNH_nuc"/>
</dbReference>
<protein>
    <submittedName>
        <fullName evidence="2">Putative HNH endonuclease</fullName>
    </submittedName>
</protein>
<evidence type="ECO:0000313" key="3">
    <source>
        <dbReference type="Proteomes" id="UP000596379"/>
    </source>
</evidence>
<evidence type="ECO:0000313" key="2">
    <source>
        <dbReference type="EMBL" id="QQV91635.1"/>
    </source>
</evidence>
<keyword evidence="2" id="KW-0540">Nuclease</keyword>
<proteinExistence type="predicted"/>
<dbReference type="Proteomes" id="UP000596379">
    <property type="component" value="Segment"/>
</dbReference>
<keyword evidence="3" id="KW-1185">Reference proteome</keyword>
<dbReference type="Gene3D" id="3.90.75.20">
    <property type="match status" value="1"/>
</dbReference>
<organism evidence="2 3">
    <name type="scientific">Klebsiella phage vB_KpP_FBKp27</name>
    <dbReference type="NCBI Taxonomy" id="2801837"/>
    <lineage>
        <taxon>Viruses</taxon>
        <taxon>Duplodnaviria</taxon>
        <taxon>Heunggongvirae</taxon>
        <taxon>Uroviricota</taxon>
        <taxon>Caudoviricetes</taxon>
        <taxon>Schitoviridae</taxon>
        <taxon>Efbeekayvirus</taxon>
        <taxon>Efbeekayvirus Fbkp27</taxon>
    </lineage>
</organism>
<evidence type="ECO:0000259" key="1">
    <source>
        <dbReference type="Pfam" id="PF13392"/>
    </source>
</evidence>
<dbReference type="GO" id="GO:0003677">
    <property type="term" value="F:DNA binding"/>
    <property type="evidence" value="ECO:0007669"/>
    <property type="project" value="InterPro"/>
</dbReference>
<dbReference type="GO" id="GO:0004519">
    <property type="term" value="F:endonuclease activity"/>
    <property type="evidence" value="ECO:0007669"/>
    <property type="project" value="UniProtKB-KW"/>
</dbReference>
<dbReference type="SUPFAM" id="SSF54171">
    <property type="entry name" value="DNA-binding domain"/>
    <property type="match status" value="1"/>
</dbReference>
<dbReference type="InterPro" id="IPR044925">
    <property type="entry name" value="His-Me_finger_sf"/>
</dbReference>
<dbReference type="SUPFAM" id="SSF54060">
    <property type="entry name" value="His-Me finger endonucleases"/>
    <property type="match status" value="1"/>
</dbReference>
<dbReference type="InterPro" id="IPR016177">
    <property type="entry name" value="DNA-bd_dom_sf"/>
</dbReference>